<name>A0AAV3PG75_LITER</name>
<dbReference type="Pfam" id="PF11883">
    <property type="entry name" value="DUF3403"/>
    <property type="match status" value="1"/>
</dbReference>
<evidence type="ECO:0000259" key="1">
    <source>
        <dbReference type="Pfam" id="PF11883"/>
    </source>
</evidence>
<gene>
    <name evidence="2" type="ORF">LIER_36854</name>
</gene>
<feature type="domain" description="S-locus receptor kinase C-terminal" evidence="1">
    <location>
        <begin position="100"/>
        <end position="148"/>
    </location>
</feature>
<comment type="caution">
    <text evidence="2">The sequence shown here is derived from an EMBL/GenBank/DDBJ whole genome shotgun (WGS) entry which is preliminary data.</text>
</comment>
<dbReference type="GO" id="GO:0004674">
    <property type="term" value="F:protein serine/threonine kinase activity"/>
    <property type="evidence" value="ECO:0007669"/>
    <property type="project" value="InterPro"/>
</dbReference>
<dbReference type="InterPro" id="IPR021820">
    <property type="entry name" value="S-locus_recpt_kinase_C"/>
</dbReference>
<dbReference type="SUPFAM" id="SSF56112">
    <property type="entry name" value="Protein kinase-like (PK-like)"/>
    <property type="match status" value="1"/>
</dbReference>
<keyword evidence="2" id="KW-0675">Receptor</keyword>
<dbReference type="PANTHER" id="PTHR27006">
    <property type="entry name" value="PROMASTIGOTE SURFACE ANTIGEN PROTEIN PSA"/>
    <property type="match status" value="1"/>
</dbReference>
<dbReference type="InterPro" id="IPR011009">
    <property type="entry name" value="Kinase-like_dom_sf"/>
</dbReference>
<keyword evidence="3" id="KW-1185">Reference proteome</keyword>
<organism evidence="2 3">
    <name type="scientific">Lithospermum erythrorhizon</name>
    <name type="common">Purple gromwell</name>
    <name type="synonym">Lithospermum officinale var. erythrorhizon</name>
    <dbReference type="NCBI Taxonomy" id="34254"/>
    <lineage>
        <taxon>Eukaryota</taxon>
        <taxon>Viridiplantae</taxon>
        <taxon>Streptophyta</taxon>
        <taxon>Embryophyta</taxon>
        <taxon>Tracheophyta</taxon>
        <taxon>Spermatophyta</taxon>
        <taxon>Magnoliopsida</taxon>
        <taxon>eudicotyledons</taxon>
        <taxon>Gunneridae</taxon>
        <taxon>Pentapetalae</taxon>
        <taxon>asterids</taxon>
        <taxon>lamiids</taxon>
        <taxon>Boraginales</taxon>
        <taxon>Boraginaceae</taxon>
        <taxon>Boraginoideae</taxon>
        <taxon>Lithospermeae</taxon>
        <taxon>Lithospermum</taxon>
    </lineage>
</organism>
<proteinExistence type="predicted"/>
<dbReference type="PANTHER" id="PTHR27006:SF587">
    <property type="entry name" value="RECEPTOR-LIKE SERINE_THREONINE-PROTEIN KINASE"/>
    <property type="match status" value="1"/>
</dbReference>
<dbReference type="AlphaFoldDB" id="A0AAV3PG75"/>
<dbReference type="EMBL" id="BAABME010017165">
    <property type="protein sequence ID" value="GAA0149037.1"/>
    <property type="molecule type" value="Genomic_DNA"/>
</dbReference>
<accession>A0AAV3PG75</accession>
<keyword evidence="2" id="KW-0472">Membrane</keyword>
<sequence>MDGMFLVKSDVFSFGVLLLEIISGQKNNWGFYRTNGKINLLAHAWKLLSEGRGLELLDPKAGDSYSSLQVLRCIQVGLLCIQEQAEDRPSMGNVALMLSSESISLPQPKYPGFCMGRAYMKSSLSSSSMVNSESCTINHVTITMLEGR</sequence>
<protein>
    <submittedName>
        <fullName evidence="2">Transmembrane signal receptor</fullName>
    </submittedName>
</protein>
<dbReference type="Gene3D" id="1.10.510.10">
    <property type="entry name" value="Transferase(Phosphotransferase) domain 1"/>
    <property type="match status" value="1"/>
</dbReference>
<evidence type="ECO:0000313" key="3">
    <source>
        <dbReference type="Proteomes" id="UP001454036"/>
    </source>
</evidence>
<reference evidence="2 3" key="1">
    <citation type="submission" date="2024-01" db="EMBL/GenBank/DDBJ databases">
        <title>The complete chloroplast genome sequence of Lithospermum erythrorhizon: insights into the phylogenetic relationship among Boraginaceae species and the maternal lineages of purple gromwells.</title>
        <authorList>
            <person name="Okada T."/>
            <person name="Watanabe K."/>
        </authorList>
    </citation>
    <scope>NUCLEOTIDE SEQUENCE [LARGE SCALE GENOMIC DNA]</scope>
</reference>
<evidence type="ECO:0000313" key="2">
    <source>
        <dbReference type="EMBL" id="GAA0149037.1"/>
    </source>
</evidence>
<dbReference type="Proteomes" id="UP001454036">
    <property type="component" value="Unassembled WGS sequence"/>
</dbReference>
<keyword evidence="2" id="KW-0812">Transmembrane</keyword>